<feature type="domain" description="HMA" evidence="1">
    <location>
        <begin position="1"/>
        <end position="67"/>
    </location>
</feature>
<reference evidence="2 3" key="1">
    <citation type="submission" date="2021-03" db="EMBL/GenBank/DDBJ databases">
        <authorList>
            <person name="Kim M.K."/>
        </authorList>
    </citation>
    <scope>NUCLEOTIDE SEQUENCE [LARGE SCALE GENOMIC DNA]</scope>
    <source>
        <strain evidence="2 3">BT507</strain>
    </source>
</reference>
<dbReference type="Proteomes" id="UP000670527">
    <property type="component" value="Unassembled WGS sequence"/>
</dbReference>
<accession>A0ABS3TB81</accession>
<keyword evidence="3" id="KW-1185">Reference proteome</keyword>
<dbReference type="SUPFAM" id="SSF55008">
    <property type="entry name" value="HMA, heavy metal-associated domain"/>
    <property type="match status" value="1"/>
</dbReference>
<organism evidence="2 3">
    <name type="scientific">Hymenobacter defluvii</name>
    <dbReference type="NCBI Taxonomy" id="2054411"/>
    <lineage>
        <taxon>Bacteria</taxon>
        <taxon>Pseudomonadati</taxon>
        <taxon>Bacteroidota</taxon>
        <taxon>Cytophagia</taxon>
        <taxon>Cytophagales</taxon>
        <taxon>Hymenobacteraceae</taxon>
        <taxon>Hymenobacter</taxon>
    </lineage>
</organism>
<dbReference type="RefSeq" id="WP_208306658.1">
    <property type="nucleotide sequence ID" value="NZ_JAGETX010000002.1"/>
</dbReference>
<dbReference type="Pfam" id="PF00403">
    <property type="entry name" value="HMA"/>
    <property type="match status" value="1"/>
</dbReference>
<dbReference type="EMBL" id="JAGETX010000002">
    <property type="protein sequence ID" value="MBO3270030.1"/>
    <property type="molecule type" value="Genomic_DNA"/>
</dbReference>
<evidence type="ECO:0000313" key="3">
    <source>
        <dbReference type="Proteomes" id="UP000670527"/>
    </source>
</evidence>
<dbReference type="InterPro" id="IPR036163">
    <property type="entry name" value="HMA_dom_sf"/>
</dbReference>
<evidence type="ECO:0000259" key="1">
    <source>
        <dbReference type="PROSITE" id="PS50846"/>
    </source>
</evidence>
<proteinExistence type="predicted"/>
<name>A0ABS3TB81_9BACT</name>
<dbReference type="Gene3D" id="3.30.70.100">
    <property type="match status" value="1"/>
</dbReference>
<sequence>MNTLKFKTTINCGGCVRAVTGPLNEEPAISNWQVDTDNPDKILTVQGDNVQPEQVIRAVQEAGFEIEPVA</sequence>
<protein>
    <submittedName>
        <fullName evidence="2">Heavy-metal-associated domain-containing protein</fullName>
    </submittedName>
</protein>
<gene>
    <name evidence="2" type="ORF">J4D97_05155</name>
</gene>
<evidence type="ECO:0000313" key="2">
    <source>
        <dbReference type="EMBL" id="MBO3270030.1"/>
    </source>
</evidence>
<dbReference type="PROSITE" id="PS50846">
    <property type="entry name" value="HMA_2"/>
    <property type="match status" value="1"/>
</dbReference>
<dbReference type="CDD" id="cd00371">
    <property type="entry name" value="HMA"/>
    <property type="match status" value="1"/>
</dbReference>
<comment type="caution">
    <text evidence="2">The sequence shown here is derived from an EMBL/GenBank/DDBJ whole genome shotgun (WGS) entry which is preliminary data.</text>
</comment>
<dbReference type="InterPro" id="IPR006121">
    <property type="entry name" value="HMA_dom"/>
</dbReference>